<keyword evidence="4 7" id="KW-0812">Transmembrane</keyword>
<comment type="similarity">
    <text evidence="2">Belongs to the DoxX family.</text>
</comment>
<feature type="transmembrane region" description="Helical" evidence="7">
    <location>
        <begin position="98"/>
        <end position="117"/>
    </location>
</feature>
<feature type="transmembrane region" description="Helical" evidence="7">
    <location>
        <begin position="67"/>
        <end position="91"/>
    </location>
</feature>
<dbReference type="EMBL" id="AAKL01000053">
    <property type="protein sequence ID" value="EAP71443.1"/>
    <property type="molecule type" value="Genomic_DNA"/>
</dbReference>
<organism evidence="8 9">
    <name type="scientific">Ralstonia solanacearum (strain UW551)</name>
    <dbReference type="NCBI Taxonomy" id="342110"/>
    <lineage>
        <taxon>Bacteria</taxon>
        <taxon>Pseudomonadati</taxon>
        <taxon>Pseudomonadota</taxon>
        <taxon>Betaproteobacteria</taxon>
        <taxon>Burkholderiales</taxon>
        <taxon>Burkholderiaceae</taxon>
        <taxon>Ralstonia</taxon>
        <taxon>Ralstonia solanacearum species complex</taxon>
    </lineage>
</organism>
<protein>
    <submittedName>
        <fullName evidence="8">Transporter</fullName>
    </submittedName>
</protein>
<dbReference type="Pfam" id="PF07681">
    <property type="entry name" value="DoxX"/>
    <property type="match status" value="1"/>
</dbReference>
<evidence type="ECO:0000256" key="1">
    <source>
        <dbReference type="ARBA" id="ARBA00004651"/>
    </source>
</evidence>
<comment type="subcellular location">
    <subcellularLocation>
        <location evidence="1">Cell membrane</location>
        <topology evidence="1">Multi-pass membrane protein</topology>
    </subcellularLocation>
</comment>
<proteinExistence type="inferred from homology"/>
<dbReference type="AlphaFoldDB" id="A0AB33V981"/>
<evidence type="ECO:0000256" key="7">
    <source>
        <dbReference type="SAM" id="Phobius"/>
    </source>
</evidence>
<reference evidence="8 9" key="1">
    <citation type="journal article" date="2006" name="Mol. Plant Microbe Interact.">
        <title>Identification of open reading frames unique to a select agent: Ralstonia solanacearum race 3 biovar 2.</title>
        <authorList>
            <person name="Gabriel D.W."/>
            <person name="Allen C."/>
            <person name="Schell M."/>
            <person name="Denny T.P."/>
            <person name="Greenberg J.T."/>
            <person name="Duan Y.P."/>
            <person name="Flores-Cruz Z."/>
            <person name="Huang Q."/>
            <person name="Clifford J.M."/>
            <person name="Presting G."/>
            <person name="Gonzalez E.T."/>
            <person name="Reddy J."/>
            <person name="Elphinstone J."/>
            <person name="Swanson J."/>
            <person name="Yao J."/>
            <person name="Mulholland V."/>
            <person name="Liu L."/>
            <person name="Farmerie W."/>
            <person name="Patnaikuni M."/>
            <person name="Balogh B."/>
            <person name="Norman D."/>
            <person name="Alvarez A."/>
            <person name="Castillo J.A."/>
            <person name="Jones J."/>
            <person name="Saddler G."/>
            <person name="Walunas T."/>
            <person name="Zhukov A."/>
            <person name="Mikhailova N."/>
        </authorList>
    </citation>
    <scope>NUCLEOTIDE SEQUENCE [LARGE SCALE GENOMIC DNA]</scope>
    <source>
        <strain evidence="8 9">UW551</strain>
    </source>
</reference>
<dbReference type="PANTHER" id="PTHR33452:SF1">
    <property type="entry name" value="INNER MEMBRANE PROTEIN YPHA-RELATED"/>
    <property type="match status" value="1"/>
</dbReference>
<evidence type="ECO:0000256" key="5">
    <source>
        <dbReference type="ARBA" id="ARBA00022989"/>
    </source>
</evidence>
<evidence type="ECO:0000256" key="2">
    <source>
        <dbReference type="ARBA" id="ARBA00006679"/>
    </source>
</evidence>
<comment type="caution">
    <text evidence="8">The sequence shown here is derived from an EMBL/GenBank/DDBJ whole genome shotgun (WGS) entry which is preliminary data.</text>
</comment>
<gene>
    <name evidence="8" type="ORF">RRSL_01478</name>
</gene>
<dbReference type="PANTHER" id="PTHR33452">
    <property type="entry name" value="OXIDOREDUCTASE CATD-RELATED"/>
    <property type="match status" value="1"/>
</dbReference>
<evidence type="ECO:0000256" key="4">
    <source>
        <dbReference type="ARBA" id="ARBA00022692"/>
    </source>
</evidence>
<evidence type="ECO:0000256" key="6">
    <source>
        <dbReference type="ARBA" id="ARBA00023136"/>
    </source>
</evidence>
<evidence type="ECO:0000313" key="9">
    <source>
        <dbReference type="Proteomes" id="UP000005933"/>
    </source>
</evidence>
<name>A0AB33V981_RALSU</name>
<keyword evidence="3" id="KW-1003">Cell membrane</keyword>
<feature type="transmembrane region" description="Helical" evidence="7">
    <location>
        <begin position="44"/>
        <end position="61"/>
    </location>
</feature>
<dbReference type="InterPro" id="IPR051907">
    <property type="entry name" value="DoxX-like_oxidoreductase"/>
</dbReference>
<evidence type="ECO:0000313" key="8">
    <source>
        <dbReference type="EMBL" id="EAP71443.1"/>
    </source>
</evidence>
<keyword evidence="5 7" id="KW-1133">Transmembrane helix</keyword>
<sequence>MCDSAGTRCARNHTGCGQRLDLRYPSLGPEAAMNAAIERWRDELILLGRVLMMLLFLISGWGKVTGFAATVGYMGTVGAPMPMLAAIIAVIMEFGVGIALLMALFVLGTALIAHTYWNVEGAMQTANMVQFYKNLSIMGGLILLSVTGAGKYALQKS</sequence>
<feature type="transmembrane region" description="Helical" evidence="7">
    <location>
        <begin position="137"/>
        <end position="154"/>
    </location>
</feature>
<dbReference type="Proteomes" id="UP000005933">
    <property type="component" value="Unassembled WGS sequence"/>
</dbReference>
<evidence type="ECO:0000256" key="3">
    <source>
        <dbReference type="ARBA" id="ARBA00022475"/>
    </source>
</evidence>
<dbReference type="GO" id="GO:0005886">
    <property type="term" value="C:plasma membrane"/>
    <property type="evidence" value="ECO:0007669"/>
    <property type="project" value="UniProtKB-SubCell"/>
</dbReference>
<accession>A0AB33V981</accession>
<keyword evidence="6 7" id="KW-0472">Membrane</keyword>
<dbReference type="InterPro" id="IPR032808">
    <property type="entry name" value="DoxX"/>
</dbReference>